<dbReference type="InterPro" id="IPR012650">
    <property type="entry name" value="CHP02328"/>
</dbReference>
<evidence type="ECO:0000313" key="2">
    <source>
        <dbReference type="Proteomes" id="UP000295681"/>
    </source>
</evidence>
<evidence type="ECO:0008006" key="3">
    <source>
        <dbReference type="Google" id="ProtNLM"/>
    </source>
</evidence>
<dbReference type="STRING" id="907931.GCA_000165675_01623"/>
<dbReference type="NCBIfam" id="TIGR02328">
    <property type="entry name" value="TIGR02328 family protein"/>
    <property type="match status" value="1"/>
</dbReference>
<keyword evidence="2" id="KW-1185">Reference proteome</keyword>
<dbReference type="AlphaFoldDB" id="A0A4R5N755"/>
<organism evidence="1 2">
    <name type="scientific">Leuconostoc fallax</name>
    <dbReference type="NCBI Taxonomy" id="1251"/>
    <lineage>
        <taxon>Bacteria</taxon>
        <taxon>Bacillati</taxon>
        <taxon>Bacillota</taxon>
        <taxon>Bacilli</taxon>
        <taxon>Lactobacillales</taxon>
        <taxon>Lactobacillaceae</taxon>
        <taxon>Leuconostoc</taxon>
    </lineage>
</organism>
<reference evidence="1 2" key="1">
    <citation type="journal article" date="2019" name="Appl. Microbiol. Biotechnol.">
        <title>Uncovering carbohydrate metabolism through a genotype-phenotype association study of 56 lactic acid bacteria genomes.</title>
        <authorList>
            <person name="Buron-Moles G."/>
            <person name="Chailyan A."/>
            <person name="Dolejs I."/>
            <person name="Forster J."/>
            <person name="Miks M.H."/>
        </authorList>
    </citation>
    <scope>NUCLEOTIDE SEQUENCE [LARGE SCALE GENOMIC DNA]</scope>
    <source>
        <strain evidence="1 2">ATCC 700006</strain>
    </source>
</reference>
<evidence type="ECO:0000313" key="1">
    <source>
        <dbReference type="EMBL" id="TDG67523.1"/>
    </source>
</evidence>
<dbReference type="Proteomes" id="UP000295681">
    <property type="component" value="Unassembled WGS sequence"/>
</dbReference>
<sequence length="120" mass="14591">MRLWHQKLIARLPRQQLLGQHRECCALRGKGWQRPHQTVNYVFNYSPYKLFQYHYLVMAEMIKRGYHPDMKWFDPCYRGQYMTAYPVLAQVDITAPIYPEHNTQYYHACLDNLKRKNIII</sequence>
<proteinExistence type="predicted"/>
<dbReference type="InterPro" id="IPR004260">
    <property type="entry name" value="Pyr-dimer_DNA_glycosylase"/>
</dbReference>
<gene>
    <name evidence="1" type="ORF">C5L23_001322</name>
</gene>
<dbReference type="Pfam" id="PF03013">
    <property type="entry name" value="Pyr_excise"/>
    <property type="match status" value="1"/>
</dbReference>
<comment type="caution">
    <text evidence="1">The sequence shown here is derived from an EMBL/GenBank/DDBJ whole genome shotgun (WGS) entry which is preliminary data.</text>
</comment>
<accession>A0A4R5N755</accession>
<protein>
    <recommendedName>
        <fullName evidence="3">Pyrimidine dimer DNA glycosylase</fullName>
    </recommendedName>
</protein>
<dbReference type="EMBL" id="PUFI01000015">
    <property type="protein sequence ID" value="TDG67523.1"/>
    <property type="molecule type" value="Genomic_DNA"/>
</dbReference>
<name>A0A4R5N755_9LACO</name>
<dbReference type="RefSeq" id="WP_010007117.1">
    <property type="nucleotide sequence ID" value="NZ_JAGYGP010000001.1"/>
</dbReference>